<evidence type="ECO:0000256" key="2">
    <source>
        <dbReference type="ARBA" id="ARBA00022771"/>
    </source>
</evidence>
<dbReference type="EMBL" id="JAVRJZ010000016">
    <property type="protein sequence ID" value="KAK2711603.1"/>
    <property type="molecule type" value="Genomic_DNA"/>
</dbReference>
<dbReference type="InterPro" id="IPR001293">
    <property type="entry name" value="Znf_TRAF"/>
</dbReference>
<dbReference type="Gene3D" id="3.30.40.10">
    <property type="entry name" value="Zinc/RING finger domain, C3HC4 (zinc finger)"/>
    <property type="match status" value="1"/>
</dbReference>
<evidence type="ECO:0000313" key="6">
    <source>
        <dbReference type="EMBL" id="KAK2711603.1"/>
    </source>
</evidence>
<comment type="caution">
    <text evidence="6">The sequence shown here is derived from an EMBL/GenBank/DDBJ whole genome shotgun (WGS) entry which is preliminary data.</text>
</comment>
<dbReference type="PROSITE" id="PS50145">
    <property type="entry name" value="ZF_TRAF"/>
    <property type="match status" value="1"/>
</dbReference>
<keyword evidence="1 4" id="KW-0479">Metal-binding</keyword>
<dbReference type="GO" id="GO:0008270">
    <property type="term" value="F:zinc ion binding"/>
    <property type="evidence" value="ECO:0007669"/>
    <property type="project" value="UniProtKB-KW"/>
</dbReference>
<evidence type="ECO:0000313" key="7">
    <source>
        <dbReference type="Proteomes" id="UP001187531"/>
    </source>
</evidence>
<feature type="domain" description="TRAF-type" evidence="5">
    <location>
        <begin position="342"/>
        <end position="394"/>
    </location>
</feature>
<dbReference type="Proteomes" id="UP001187531">
    <property type="component" value="Unassembled WGS sequence"/>
</dbReference>
<evidence type="ECO:0000256" key="3">
    <source>
        <dbReference type="ARBA" id="ARBA00022833"/>
    </source>
</evidence>
<dbReference type="InterPro" id="IPR013083">
    <property type="entry name" value="Znf_RING/FYVE/PHD"/>
</dbReference>
<dbReference type="Pfam" id="PF02176">
    <property type="entry name" value="zf-TRAF"/>
    <property type="match status" value="1"/>
</dbReference>
<organism evidence="6 7">
    <name type="scientific">Artemia franciscana</name>
    <name type="common">Brine shrimp</name>
    <name type="synonym">Artemia sanfranciscana</name>
    <dbReference type="NCBI Taxonomy" id="6661"/>
    <lineage>
        <taxon>Eukaryota</taxon>
        <taxon>Metazoa</taxon>
        <taxon>Ecdysozoa</taxon>
        <taxon>Arthropoda</taxon>
        <taxon>Crustacea</taxon>
        <taxon>Branchiopoda</taxon>
        <taxon>Anostraca</taxon>
        <taxon>Artemiidae</taxon>
        <taxon>Artemia</taxon>
    </lineage>
</organism>
<reference evidence="6" key="1">
    <citation type="submission" date="2023-07" db="EMBL/GenBank/DDBJ databases">
        <title>Chromosome-level genome assembly of Artemia franciscana.</title>
        <authorList>
            <person name="Jo E."/>
        </authorList>
    </citation>
    <scope>NUCLEOTIDE SEQUENCE</scope>
    <source>
        <tissue evidence="6">Whole body</tissue>
    </source>
</reference>
<keyword evidence="7" id="KW-1185">Reference proteome</keyword>
<keyword evidence="2 4" id="KW-0863">Zinc-finger</keyword>
<sequence>MGDNNRKQFTVDDAPTVFETLRREKDSKITQKIPSPTAKAFSKSILPHRLRDKSHDLWLHPSVKFLSDSVGDDVVLPTTQNSGSNEGHVEVHSINTTESSDVIQEIRFKTKKLQDSTDQANWLRFVDTQETEAGVTCGTMQTAFGNPTLLNTPPKWFLEYMEAFKRDLFERSAAQLDKIEEKLEKFVAILVKNPVLAANIEENTVKTANVSTENQNFVGCGSYSNTNGLLELQKPPAQLNIFSCSSPEKPGGTIEFVAKASPRKRMDEPVVTPEFIQDTLVTDILHVEHQGTVESPISMDALQEHTDNILLIAASECLNKQTVATDDPLGSSKEIPDNGKHPLTSIACPHGCGTAGLTKEGIETHIKESCSALTVNCSFEKVECEFKGTQHTIEKHEEESTRHHLGLMCSFAERQHLELAKLQSQIEVQSKDKKNSGMFVGVYHSQDHERQCFLEGINEFQLNHLGFKLSQIIPRGKIEHLPIKRKFLVQGMTALQLMSFFKKEYEAKIVANSSNLHRVTSWTLECLEICVDEA</sequence>
<feature type="zinc finger region" description="TRAF-type" evidence="4">
    <location>
        <begin position="342"/>
        <end position="394"/>
    </location>
</feature>
<evidence type="ECO:0000256" key="4">
    <source>
        <dbReference type="PROSITE-ProRule" id="PRU00207"/>
    </source>
</evidence>
<keyword evidence="3 4" id="KW-0862">Zinc</keyword>
<protein>
    <recommendedName>
        <fullName evidence="5">TRAF-type domain-containing protein</fullName>
    </recommendedName>
</protein>
<proteinExistence type="predicted"/>
<dbReference type="AlphaFoldDB" id="A0AA88HMI6"/>
<gene>
    <name evidence="6" type="ORF">QYM36_012676</name>
</gene>
<evidence type="ECO:0000256" key="1">
    <source>
        <dbReference type="ARBA" id="ARBA00022723"/>
    </source>
</evidence>
<accession>A0AA88HMI6</accession>
<evidence type="ECO:0000259" key="5">
    <source>
        <dbReference type="PROSITE" id="PS50145"/>
    </source>
</evidence>
<name>A0AA88HMI6_ARTSF</name>